<dbReference type="InterPro" id="IPR016040">
    <property type="entry name" value="NAD(P)-bd_dom"/>
</dbReference>
<organism evidence="2 3">
    <name type="scientific">Celerinatantimonas yamalensis</name>
    <dbReference type="NCBI Taxonomy" id="559956"/>
    <lineage>
        <taxon>Bacteria</taxon>
        <taxon>Pseudomonadati</taxon>
        <taxon>Pseudomonadota</taxon>
        <taxon>Gammaproteobacteria</taxon>
        <taxon>Celerinatantimonadaceae</taxon>
        <taxon>Celerinatantimonas</taxon>
    </lineage>
</organism>
<dbReference type="CDD" id="cd05252">
    <property type="entry name" value="CDP_GD_SDR_e"/>
    <property type="match status" value="1"/>
</dbReference>
<proteinExistence type="predicted"/>
<protein>
    <submittedName>
        <fullName evidence="2">CDP-glucose 4,6-dehydratase</fullName>
        <ecNumber evidence="2">4.2.1.45</ecNumber>
    </submittedName>
</protein>
<sequence length="361" mass="41001">MPTPSFWNNKKVFLTGHTGFKGSWLTLWLASMGAKVKGFALEPPTTPSLFKQANIEQLCDSHQIGDIRDAALLREALQSYQPDIVIHMAAQPLVRYSYDHPIETYQTNVMGTVHLLDAIRHAGSVRAVVCVTSDKCYENNEWVWGYREVDPMGGYDPYSNSKGCSELVTSAYRNSYFNGVDHHRHGVAVASVRAGNVIGGGDWAVDRLIPDILKGFEQKQTVQIRNPYAIRPWQHVLEPLAGYLMVAEQLFSQGAEFNGGWNFGPHSSDAQPVDYIVKELAHLWGDEAKWNIEAGQHPHEAHYLKLDCSKANQLLNWHPRWTLPTTLTQIVAWHKAWLANQDMQHYSLDEIKRYTETKDYR</sequence>
<reference evidence="2 3" key="1">
    <citation type="journal article" date="2013" name="Int. J. Syst. Evol. Microbiol.">
        <title>Celerinatantimonas yamalensis sp. nov., a cold-adapted diazotrophic bacterium from a cold permafrost brine.</title>
        <authorList>
            <person name="Shcherbakova V."/>
            <person name="Chuvilskaya N."/>
            <person name="Rivkina E."/>
            <person name="Demidov N."/>
            <person name="Uchaeva V."/>
            <person name="Suetin S."/>
            <person name="Suzina N."/>
            <person name="Gilichinsky D."/>
        </authorList>
    </citation>
    <scope>NUCLEOTIDE SEQUENCE [LARGE SCALE GENOMIC DNA]</scope>
    <source>
        <strain evidence="2 3">C7</strain>
    </source>
</reference>
<dbReference type="RefSeq" id="WP_408622714.1">
    <property type="nucleotide sequence ID" value="NZ_JBEQCT010000002.1"/>
</dbReference>
<gene>
    <name evidence="2" type="primary">rfbG</name>
    <name evidence="2" type="ORF">ABUE30_05515</name>
</gene>
<dbReference type="GO" id="GO:0047733">
    <property type="term" value="F:CDP-glucose 4,6-dehydratase activity"/>
    <property type="evidence" value="ECO:0007669"/>
    <property type="project" value="UniProtKB-EC"/>
</dbReference>
<feature type="domain" description="NAD(P)-binding" evidence="1">
    <location>
        <begin position="14"/>
        <end position="328"/>
    </location>
</feature>
<evidence type="ECO:0000259" key="1">
    <source>
        <dbReference type="Pfam" id="PF16363"/>
    </source>
</evidence>
<dbReference type="PANTHER" id="PTHR43000">
    <property type="entry name" value="DTDP-D-GLUCOSE 4,6-DEHYDRATASE-RELATED"/>
    <property type="match status" value="1"/>
</dbReference>
<evidence type="ECO:0000313" key="3">
    <source>
        <dbReference type="Proteomes" id="UP001629953"/>
    </source>
</evidence>
<comment type="caution">
    <text evidence="2">The sequence shown here is derived from an EMBL/GenBank/DDBJ whole genome shotgun (WGS) entry which is preliminary data.</text>
</comment>
<accession>A0ABW9G545</accession>
<dbReference type="Gene3D" id="3.40.50.720">
    <property type="entry name" value="NAD(P)-binding Rossmann-like Domain"/>
    <property type="match status" value="1"/>
</dbReference>
<dbReference type="InterPro" id="IPR013445">
    <property type="entry name" value="CDP_4_6_deHydtase"/>
</dbReference>
<evidence type="ECO:0000313" key="2">
    <source>
        <dbReference type="EMBL" id="MFM2484529.1"/>
    </source>
</evidence>
<dbReference type="Pfam" id="PF16363">
    <property type="entry name" value="GDP_Man_Dehyd"/>
    <property type="match status" value="1"/>
</dbReference>
<dbReference type="InterPro" id="IPR036291">
    <property type="entry name" value="NAD(P)-bd_dom_sf"/>
</dbReference>
<dbReference type="Gene3D" id="3.90.25.10">
    <property type="entry name" value="UDP-galactose 4-epimerase, domain 1"/>
    <property type="match status" value="1"/>
</dbReference>
<keyword evidence="2" id="KW-0456">Lyase</keyword>
<dbReference type="EC" id="4.2.1.45" evidence="2"/>
<keyword evidence="3" id="KW-1185">Reference proteome</keyword>
<dbReference type="NCBIfam" id="TIGR02622">
    <property type="entry name" value="CDP_4_6_dhtase"/>
    <property type="match status" value="1"/>
</dbReference>
<name>A0ABW9G545_9GAMM</name>
<dbReference type="SUPFAM" id="SSF51735">
    <property type="entry name" value="NAD(P)-binding Rossmann-fold domains"/>
    <property type="match status" value="1"/>
</dbReference>
<dbReference type="EMBL" id="JBEQCT010000002">
    <property type="protein sequence ID" value="MFM2484529.1"/>
    <property type="molecule type" value="Genomic_DNA"/>
</dbReference>
<dbReference type="Proteomes" id="UP001629953">
    <property type="component" value="Unassembled WGS sequence"/>
</dbReference>